<organism evidence="2 3">
    <name type="scientific">Candidatus Accumulibacter proximus</name>
    <dbReference type="NCBI Taxonomy" id="2954385"/>
    <lineage>
        <taxon>Bacteria</taxon>
        <taxon>Pseudomonadati</taxon>
        <taxon>Pseudomonadota</taxon>
        <taxon>Betaproteobacteria</taxon>
        <taxon>Candidatus Accumulibacter</taxon>
    </lineage>
</organism>
<dbReference type="CDD" id="cd18692">
    <property type="entry name" value="PIN_VapC-like"/>
    <property type="match status" value="1"/>
</dbReference>
<proteinExistence type="predicted"/>
<accession>A0A935PZF5</accession>
<protein>
    <submittedName>
        <fullName evidence="2">PIN domain-containing protein</fullName>
    </submittedName>
</protein>
<dbReference type="Proteomes" id="UP000697998">
    <property type="component" value="Unassembled WGS sequence"/>
</dbReference>
<comment type="caution">
    <text evidence="2">The sequence shown here is derived from an EMBL/GenBank/DDBJ whole genome shotgun (WGS) entry which is preliminary data.</text>
</comment>
<feature type="domain" description="PIN" evidence="1">
    <location>
        <begin position="4"/>
        <end position="118"/>
    </location>
</feature>
<evidence type="ECO:0000313" key="3">
    <source>
        <dbReference type="Proteomes" id="UP000697998"/>
    </source>
</evidence>
<dbReference type="SUPFAM" id="SSF88723">
    <property type="entry name" value="PIN domain-like"/>
    <property type="match status" value="1"/>
</dbReference>
<dbReference type="InterPro" id="IPR002716">
    <property type="entry name" value="PIN_dom"/>
</dbReference>
<sequence length="152" mass="16627">MRVALDTNILAYAEGVGDELRCRMAFQLIERLPANRVLLPAQTLGELSRVLTGKAGQSPATAREAILAWADSFEVADSTWPSFQAAFDLTVDHRLPIWDAVILAVAAENRCRLLLSEDFQTGFVWRGVTVVDPFASPASPLLMDLLRNSGTV</sequence>
<dbReference type="EMBL" id="JADJMH010000009">
    <property type="protein sequence ID" value="MBK7675274.1"/>
    <property type="molecule type" value="Genomic_DNA"/>
</dbReference>
<name>A0A935PZF5_9PROT</name>
<dbReference type="InterPro" id="IPR029060">
    <property type="entry name" value="PIN-like_dom_sf"/>
</dbReference>
<evidence type="ECO:0000313" key="2">
    <source>
        <dbReference type="EMBL" id="MBK7675274.1"/>
    </source>
</evidence>
<reference evidence="2 3" key="1">
    <citation type="submission" date="2020-10" db="EMBL/GenBank/DDBJ databases">
        <title>Connecting structure to function with the recovery of over 1000 high-quality activated sludge metagenome-assembled genomes encoding full-length rRNA genes using long-read sequencing.</title>
        <authorList>
            <person name="Singleton C.M."/>
            <person name="Petriglieri F."/>
            <person name="Kristensen J.M."/>
            <person name="Kirkegaard R.H."/>
            <person name="Michaelsen T.Y."/>
            <person name="Andersen M.H."/>
            <person name="Karst S.M."/>
            <person name="Dueholm M.S."/>
            <person name="Nielsen P.H."/>
            <person name="Albertsen M."/>
        </authorList>
    </citation>
    <scope>NUCLEOTIDE SEQUENCE [LARGE SCALE GENOMIC DNA]</scope>
    <source>
        <strain evidence="2">EsbW_18-Q3-R4-48_BATAC.285</strain>
    </source>
</reference>
<gene>
    <name evidence="2" type="ORF">IPJ27_11235</name>
</gene>
<dbReference type="Gene3D" id="3.40.50.1010">
    <property type="entry name" value="5'-nuclease"/>
    <property type="match status" value="1"/>
</dbReference>
<dbReference type="AlphaFoldDB" id="A0A935PZF5"/>
<evidence type="ECO:0000259" key="1">
    <source>
        <dbReference type="Pfam" id="PF01850"/>
    </source>
</evidence>
<dbReference type="Pfam" id="PF01850">
    <property type="entry name" value="PIN"/>
    <property type="match status" value="1"/>
</dbReference>